<feature type="domain" description="TFIIF beta subunit HTH" evidence="10">
    <location>
        <begin position="187"/>
        <end position="250"/>
    </location>
</feature>
<dbReference type="GO" id="GO:0006368">
    <property type="term" value="P:transcription elongation by RNA polymerase II"/>
    <property type="evidence" value="ECO:0007669"/>
    <property type="project" value="UniProtKB-ARBA"/>
</dbReference>
<evidence type="ECO:0000256" key="9">
    <source>
        <dbReference type="PIRNR" id="PIRNR015849"/>
    </source>
</evidence>
<protein>
    <recommendedName>
        <fullName evidence="3 9">General transcription factor IIF subunit 2</fullName>
    </recommendedName>
    <alternativeName>
        <fullName evidence="8 9">Transcription initiation factor IIF subunit beta</fullName>
    </alternativeName>
</protein>
<dbReference type="InterPro" id="IPR036388">
    <property type="entry name" value="WH-like_DNA-bd_sf"/>
</dbReference>
<feature type="domain" description="TFIIF beta subunit N-terminal" evidence="11">
    <location>
        <begin position="19"/>
        <end position="144"/>
    </location>
</feature>
<evidence type="ECO:0000256" key="7">
    <source>
        <dbReference type="ARBA" id="ARBA00023242"/>
    </source>
</evidence>
<comment type="caution">
    <text evidence="12">The sequence shown here is derived from an EMBL/GenBank/DDBJ whole genome shotgun (WGS) entry which is preliminary data.</text>
</comment>
<comment type="subcellular location">
    <subcellularLocation>
        <location evidence="1 9">Nucleus</location>
    </subcellularLocation>
</comment>
<evidence type="ECO:0000256" key="4">
    <source>
        <dbReference type="ARBA" id="ARBA00023015"/>
    </source>
</evidence>
<reference evidence="12" key="1">
    <citation type="journal article" date="2023" name="Mol. Biol. Evol.">
        <title>Third-Generation Sequencing Reveals the Adaptive Role of the Epigenome in Three Deep-Sea Polychaetes.</title>
        <authorList>
            <person name="Perez M."/>
            <person name="Aroh O."/>
            <person name="Sun Y."/>
            <person name="Lan Y."/>
            <person name="Juniper S.K."/>
            <person name="Young C.R."/>
            <person name="Angers B."/>
            <person name="Qian P.Y."/>
        </authorList>
    </citation>
    <scope>NUCLEOTIDE SEQUENCE</scope>
    <source>
        <strain evidence="12">P08H-3</strain>
    </source>
</reference>
<name>A0AAD9N1D7_9ANNE</name>
<dbReference type="Proteomes" id="UP001208570">
    <property type="component" value="Unassembled WGS sequence"/>
</dbReference>
<evidence type="ECO:0000256" key="8">
    <source>
        <dbReference type="ARBA" id="ARBA00033388"/>
    </source>
</evidence>
<evidence type="ECO:0000256" key="6">
    <source>
        <dbReference type="ARBA" id="ARBA00023163"/>
    </source>
</evidence>
<dbReference type="GO" id="GO:0006367">
    <property type="term" value="P:transcription initiation at RNA polymerase II promoter"/>
    <property type="evidence" value="ECO:0007669"/>
    <property type="project" value="UniProtKB-UniRule"/>
</dbReference>
<keyword evidence="4 9" id="KW-0805">Transcription regulation</keyword>
<dbReference type="AlphaFoldDB" id="A0AAD9N1D7"/>
<dbReference type="PANTHER" id="PTHR10445:SF0">
    <property type="entry name" value="GENERAL TRANSCRIPTION FACTOR IIF SUBUNIT 2"/>
    <property type="match status" value="1"/>
</dbReference>
<dbReference type="PANTHER" id="PTHR10445">
    <property type="entry name" value="GENERAL TRANSCRIPTION FACTOR IIF SUBUNIT 2"/>
    <property type="match status" value="1"/>
</dbReference>
<dbReference type="Gene3D" id="1.10.10.10">
    <property type="entry name" value="Winged helix-like DNA-binding domain superfamily/Winged helix DNA-binding domain"/>
    <property type="match status" value="1"/>
</dbReference>
<evidence type="ECO:0000256" key="5">
    <source>
        <dbReference type="ARBA" id="ARBA00023125"/>
    </source>
</evidence>
<dbReference type="InterPro" id="IPR040450">
    <property type="entry name" value="TFIIF_beta_HTH"/>
</dbReference>
<dbReference type="SUPFAM" id="SSF46785">
    <property type="entry name" value="Winged helix' DNA-binding domain"/>
    <property type="match status" value="1"/>
</dbReference>
<sequence>MTESGTAEKRNVDLSGAARGVWLVKVPKYLSEKWKEAQGAGDVGKLRISRSRVAGGKPEVIFSLNDQLIGNDATPVPKDHKFVLTGMTSSAQTLTLLSQENIDQDDPMQETTGKLAVEGRVIQRAECRPIVDDKYMQLKRADLEKKNKPHREVIKLDRAEVNYKPKAYHPADVEATQKKKEEGKKSRLDKDHVMDLLFSAFEKHQYYNVKDLVRITQQPITYLKEILKEICLYNMKAPHKNTWELKPEYRHYKSKDGEASSSTA</sequence>
<keyword evidence="7 9" id="KW-0539">Nucleus</keyword>
<accession>A0AAD9N1D7</accession>
<dbReference type="Pfam" id="PF02270">
    <property type="entry name" value="TFIIF_beta"/>
    <property type="match status" value="1"/>
</dbReference>
<evidence type="ECO:0000256" key="2">
    <source>
        <dbReference type="ARBA" id="ARBA00009543"/>
    </source>
</evidence>
<dbReference type="InterPro" id="IPR003196">
    <property type="entry name" value="TFIIF_beta"/>
</dbReference>
<dbReference type="GO" id="GO:0005674">
    <property type="term" value="C:transcription factor TFIIF complex"/>
    <property type="evidence" value="ECO:0007669"/>
    <property type="project" value="InterPro"/>
</dbReference>
<evidence type="ECO:0000313" key="12">
    <source>
        <dbReference type="EMBL" id="KAK2153160.1"/>
    </source>
</evidence>
<evidence type="ECO:0000259" key="11">
    <source>
        <dbReference type="Pfam" id="PF17683"/>
    </source>
</evidence>
<comment type="similarity">
    <text evidence="2 9">Belongs to the TFIIF beta subunit family.</text>
</comment>
<dbReference type="InterPro" id="IPR040504">
    <property type="entry name" value="TFIIF_beta_N"/>
</dbReference>
<dbReference type="FunFam" id="1.10.10.10:FF:000035">
    <property type="entry name" value="General transcription factor IIF subunit 2"/>
    <property type="match status" value="1"/>
</dbReference>
<organism evidence="12 13">
    <name type="scientific">Paralvinella palmiformis</name>
    <dbReference type="NCBI Taxonomy" id="53620"/>
    <lineage>
        <taxon>Eukaryota</taxon>
        <taxon>Metazoa</taxon>
        <taxon>Spiralia</taxon>
        <taxon>Lophotrochozoa</taxon>
        <taxon>Annelida</taxon>
        <taxon>Polychaeta</taxon>
        <taxon>Sedentaria</taxon>
        <taxon>Canalipalpata</taxon>
        <taxon>Terebellida</taxon>
        <taxon>Terebelliformia</taxon>
        <taxon>Alvinellidae</taxon>
        <taxon>Paralvinella</taxon>
    </lineage>
</organism>
<keyword evidence="6 9" id="KW-0804">Transcription</keyword>
<gene>
    <name evidence="12" type="ORF">LSH36_305g02023</name>
</gene>
<dbReference type="SUPFAM" id="SSF50916">
    <property type="entry name" value="Rap30/74 interaction domains"/>
    <property type="match status" value="1"/>
</dbReference>
<dbReference type="CDD" id="cd07980">
    <property type="entry name" value="TFIIF_beta"/>
    <property type="match status" value="1"/>
</dbReference>
<evidence type="ECO:0000256" key="1">
    <source>
        <dbReference type="ARBA" id="ARBA00004123"/>
    </source>
</evidence>
<proteinExistence type="inferred from homology"/>
<dbReference type="PIRSF" id="PIRSF015849">
    <property type="entry name" value="TFIIF-beta"/>
    <property type="match status" value="1"/>
</dbReference>
<keyword evidence="13" id="KW-1185">Reference proteome</keyword>
<dbReference type="GO" id="GO:0003677">
    <property type="term" value="F:DNA binding"/>
    <property type="evidence" value="ECO:0007669"/>
    <property type="project" value="UniProtKB-UniRule"/>
</dbReference>
<evidence type="ECO:0000259" key="10">
    <source>
        <dbReference type="Pfam" id="PF02270"/>
    </source>
</evidence>
<comment type="function">
    <text evidence="9">TFIIF is a general transcription initiation factor that binds to RNA polymerase II and helps to recruit it to the initiation complex in collaboration with TFIIB.</text>
</comment>
<dbReference type="InterPro" id="IPR036390">
    <property type="entry name" value="WH_DNA-bd_sf"/>
</dbReference>
<evidence type="ECO:0000313" key="13">
    <source>
        <dbReference type="Proteomes" id="UP001208570"/>
    </source>
</evidence>
<dbReference type="EMBL" id="JAODUP010000305">
    <property type="protein sequence ID" value="KAK2153160.1"/>
    <property type="molecule type" value="Genomic_DNA"/>
</dbReference>
<evidence type="ECO:0000256" key="3">
    <source>
        <dbReference type="ARBA" id="ARBA00020815"/>
    </source>
</evidence>
<dbReference type="Pfam" id="PF17683">
    <property type="entry name" value="TFIIF_beta_N"/>
    <property type="match status" value="1"/>
</dbReference>
<dbReference type="InterPro" id="IPR011039">
    <property type="entry name" value="TFIIF_interaction"/>
</dbReference>
<keyword evidence="5 9" id="KW-0238">DNA-binding</keyword>